<accession>A0A848KJJ6</accession>
<protein>
    <submittedName>
        <fullName evidence="2">SDR family NAD(P)-dependent oxidoreductase</fullName>
    </submittedName>
</protein>
<reference evidence="2 3" key="2">
    <citation type="submission" date="2020-06" db="EMBL/GenBank/DDBJ databases">
        <title>Antribacter stalactiti gen. nov., sp. nov., a new member of the family Nacardiaceae isolated from a cave.</title>
        <authorList>
            <person name="Kim I.S."/>
        </authorList>
    </citation>
    <scope>NUCLEOTIDE SEQUENCE [LARGE SCALE GENOMIC DNA]</scope>
    <source>
        <strain evidence="2 3">YC2-7</strain>
    </source>
</reference>
<dbReference type="PANTHER" id="PTHR43157">
    <property type="entry name" value="PHOSPHATIDYLINOSITOL-GLYCAN BIOSYNTHESIS CLASS F PROTEIN-RELATED"/>
    <property type="match status" value="1"/>
</dbReference>
<dbReference type="InterPro" id="IPR002347">
    <property type="entry name" value="SDR_fam"/>
</dbReference>
<dbReference type="PANTHER" id="PTHR43157:SF31">
    <property type="entry name" value="PHOSPHATIDYLINOSITOL-GLYCAN BIOSYNTHESIS CLASS F PROTEIN"/>
    <property type="match status" value="1"/>
</dbReference>
<dbReference type="AlphaFoldDB" id="A0A848KJJ6"/>
<keyword evidence="3" id="KW-1185">Reference proteome</keyword>
<dbReference type="GO" id="GO:0016491">
    <property type="term" value="F:oxidoreductase activity"/>
    <property type="evidence" value="ECO:0007669"/>
    <property type="project" value="UniProtKB-KW"/>
</dbReference>
<dbReference type="InterPro" id="IPR036291">
    <property type="entry name" value="NAD(P)-bd_dom_sf"/>
</dbReference>
<sequence length="326" mass="34863">MPMPKREALQNKNFRRSDIPDQSKRTILITGANNGLGLQAATALAKAGAQILLACRNQVTGNEALSQVLAVSSRTDHHLIPLDLADLSSVRAAAAQASSLVPQIDVLINNAGLMAIPQARTVDGFEMQIGTNHFGHFVLTDALLPTLLAAPVPRVVSLASIAHRQANMRLEDLNFDRRRYTRMGAYNQSKLANLLFSAELARRSDAARTQLISVAAHPGVAATNLFDSMVPPIPGALTITHLGLRAFGNSETAGALSELYAAVMPDVRNNDYIGPTNLAGVRGPVRRSPRSSKARNADLAKGLWEKSVELTGATFAQLQPKANSTK</sequence>
<keyword evidence="1" id="KW-0560">Oxidoreductase</keyword>
<dbReference type="Pfam" id="PF00106">
    <property type="entry name" value="adh_short"/>
    <property type="match status" value="1"/>
</dbReference>
<organism evidence="2 3">
    <name type="scientific">Antrihabitans stalactiti</name>
    <dbReference type="NCBI Taxonomy" id="2584121"/>
    <lineage>
        <taxon>Bacteria</taxon>
        <taxon>Bacillati</taxon>
        <taxon>Actinomycetota</taxon>
        <taxon>Actinomycetes</taxon>
        <taxon>Mycobacteriales</taxon>
        <taxon>Nocardiaceae</taxon>
        <taxon>Antrihabitans</taxon>
    </lineage>
</organism>
<dbReference type="Proteomes" id="UP000535543">
    <property type="component" value="Unassembled WGS sequence"/>
</dbReference>
<dbReference type="SUPFAM" id="SSF51735">
    <property type="entry name" value="NAD(P)-binding Rossmann-fold domains"/>
    <property type="match status" value="1"/>
</dbReference>
<dbReference type="Gene3D" id="3.40.50.720">
    <property type="entry name" value="NAD(P)-binding Rossmann-like Domain"/>
    <property type="match status" value="1"/>
</dbReference>
<proteinExistence type="predicted"/>
<name>A0A848KJJ6_9NOCA</name>
<evidence type="ECO:0000256" key="1">
    <source>
        <dbReference type="ARBA" id="ARBA00023002"/>
    </source>
</evidence>
<evidence type="ECO:0000313" key="3">
    <source>
        <dbReference type="Proteomes" id="UP000535543"/>
    </source>
</evidence>
<evidence type="ECO:0000313" key="2">
    <source>
        <dbReference type="EMBL" id="NMN98008.1"/>
    </source>
</evidence>
<gene>
    <name evidence="2" type="ORF">FGL95_23500</name>
</gene>
<comment type="caution">
    <text evidence="2">The sequence shown here is derived from an EMBL/GenBank/DDBJ whole genome shotgun (WGS) entry which is preliminary data.</text>
</comment>
<dbReference type="EMBL" id="VCQU01000009">
    <property type="protein sequence ID" value="NMN98008.1"/>
    <property type="molecule type" value="Genomic_DNA"/>
</dbReference>
<dbReference type="RefSeq" id="WP_169591541.1">
    <property type="nucleotide sequence ID" value="NZ_VCQU01000009.1"/>
</dbReference>
<dbReference type="NCBIfam" id="NF004846">
    <property type="entry name" value="PRK06197.1"/>
    <property type="match status" value="1"/>
</dbReference>
<dbReference type="PRINTS" id="PR00081">
    <property type="entry name" value="GDHRDH"/>
</dbReference>
<reference evidence="2 3" key="1">
    <citation type="submission" date="2019-05" db="EMBL/GenBank/DDBJ databases">
        <authorList>
            <person name="Lee S.D."/>
        </authorList>
    </citation>
    <scope>NUCLEOTIDE SEQUENCE [LARGE SCALE GENOMIC DNA]</scope>
    <source>
        <strain evidence="2 3">YC2-7</strain>
    </source>
</reference>